<keyword evidence="6" id="KW-1185">Reference proteome</keyword>
<proteinExistence type="predicted"/>
<evidence type="ECO:0000313" key="6">
    <source>
        <dbReference type="Proteomes" id="UP001168821"/>
    </source>
</evidence>
<reference evidence="5" key="1">
    <citation type="journal article" date="2023" name="G3 (Bethesda)">
        <title>Whole genome assemblies of Zophobas morio and Tenebrio molitor.</title>
        <authorList>
            <person name="Kaur S."/>
            <person name="Stinson S.A."/>
            <person name="diCenzo G.C."/>
        </authorList>
    </citation>
    <scope>NUCLEOTIDE SEQUENCE</scope>
    <source>
        <strain evidence="5">QUZm001</strain>
    </source>
</reference>
<dbReference type="Proteomes" id="UP001168821">
    <property type="component" value="Unassembled WGS sequence"/>
</dbReference>
<dbReference type="InterPro" id="IPR005477">
    <property type="entry name" value="Dxylulose-5-P_synthase"/>
</dbReference>
<accession>A0AA38HKC5</accession>
<dbReference type="PANTHER" id="PTHR43322">
    <property type="entry name" value="1-D-DEOXYXYLULOSE 5-PHOSPHATE SYNTHASE-RELATED"/>
    <property type="match status" value="1"/>
</dbReference>
<evidence type="ECO:0008006" key="7">
    <source>
        <dbReference type="Google" id="ProtNLM"/>
    </source>
</evidence>
<dbReference type="GO" id="GO:0005829">
    <property type="term" value="C:cytosol"/>
    <property type="evidence" value="ECO:0007669"/>
    <property type="project" value="TreeGrafter"/>
</dbReference>
<dbReference type="AlphaFoldDB" id="A0AA38HKC5"/>
<sequence length="118" mass="13386">MKLKDYKDVADLKNLNNAELNELAEDLSQAVIDECEEFEGHLGSNLAITDLTISLLKHFGYKNARYLFDTSYQAYSFKRMTDRQDFYETVHTADGYSIFQEIKEGDPFSGGHTSISAA</sequence>
<dbReference type="GO" id="GO:0008661">
    <property type="term" value="F:1-deoxy-D-xylulose-5-phosphate synthase activity"/>
    <property type="evidence" value="ECO:0007669"/>
    <property type="project" value="InterPro"/>
</dbReference>
<comment type="cofactor">
    <cofactor evidence="1">
        <name>Mg(2+)</name>
        <dbReference type="ChEBI" id="CHEBI:18420"/>
    </cofactor>
</comment>
<comment type="subunit">
    <text evidence="2">Homodimer.</text>
</comment>
<protein>
    <recommendedName>
        <fullName evidence="7">Transketolase signature 1 domain-containing protein</fullName>
    </recommendedName>
</protein>
<evidence type="ECO:0000256" key="2">
    <source>
        <dbReference type="ARBA" id="ARBA00011738"/>
    </source>
</evidence>
<name>A0AA38HKC5_9CUCU</name>
<dbReference type="Pfam" id="PF13292">
    <property type="entry name" value="DXP_synthase_N"/>
    <property type="match status" value="1"/>
</dbReference>
<evidence type="ECO:0000256" key="1">
    <source>
        <dbReference type="ARBA" id="ARBA00001946"/>
    </source>
</evidence>
<dbReference type="GO" id="GO:0016114">
    <property type="term" value="P:terpenoid biosynthetic process"/>
    <property type="evidence" value="ECO:0007669"/>
    <property type="project" value="InterPro"/>
</dbReference>
<dbReference type="EMBL" id="JALNTZ010001934">
    <property type="protein sequence ID" value="KAJ3621783.1"/>
    <property type="molecule type" value="Genomic_DNA"/>
</dbReference>
<evidence type="ECO:0000256" key="3">
    <source>
        <dbReference type="ARBA" id="ARBA00022679"/>
    </source>
</evidence>
<dbReference type="Gene3D" id="3.40.50.970">
    <property type="match status" value="1"/>
</dbReference>
<evidence type="ECO:0000256" key="4">
    <source>
        <dbReference type="ARBA" id="ARBA00023052"/>
    </source>
</evidence>
<gene>
    <name evidence="5" type="ORF">Zmor_004512</name>
</gene>
<evidence type="ECO:0000313" key="5">
    <source>
        <dbReference type="EMBL" id="KAJ3621783.1"/>
    </source>
</evidence>
<keyword evidence="4" id="KW-0786">Thiamine pyrophosphate</keyword>
<keyword evidence="3" id="KW-0808">Transferase</keyword>
<dbReference type="PANTHER" id="PTHR43322:SF5">
    <property type="entry name" value="1-DEOXY-D-XYLULOSE-5-PHOSPHATE SYNTHASE, CHLOROPLASTIC"/>
    <property type="match status" value="1"/>
</dbReference>
<organism evidence="5 6">
    <name type="scientific">Zophobas morio</name>
    <dbReference type="NCBI Taxonomy" id="2755281"/>
    <lineage>
        <taxon>Eukaryota</taxon>
        <taxon>Metazoa</taxon>
        <taxon>Ecdysozoa</taxon>
        <taxon>Arthropoda</taxon>
        <taxon>Hexapoda</taxon>
        <taxon>Insecta</taxon>
        <taxon>Pterygota</taxon>
        <taxon>Neoptera</taxon>
        <taxon>Endopterygota</taxon>
        <taxon>Coleoptera</taxon>
        <taxon>Polyphaga</taxon>
        <taxon>Cucujiformia</taxon>
        <taxon>Tenebrionidae</taxon>
        <taxon>Zophobas</taxon>
    </lineage>
</organism>
<comment type="caution">
    <text evidence="5">The sequence shown here is derived from an EMBL/GenBank/DDBJ whole genome shotgun (WGS) entry which is preliminary data.</text>
</comment>